<dbReference type="Pfam" id="PF01152">
    <property type="entry name" value="Bac_globin"/>
    <property type="match status" value="1"/>
</dbReference>
<feature type="binding site" description="distal binding residue" evidence="5">
    <location>
        <position position="47"/>
    </location>
    <ligand>
        <name>heme</name>
        <dbReference type="ChEBI" id="CHEBI:30413"/>
    </ligand>
    <ligandPart>
        <name>Fe</name>
        <dbReference type="ChEBI" id="CHEBI:18248"/>
    </ligandPart>
</feature>
<dbReference type="EMBL" id="DMND01000117">
    <property type="protein sequence ID" value="HAN27750.1"/>
    <property type="molecule type" value="Genomic_DNA"/>
</dbReference>
<evidence type="ECO:0000313" key="7">
    <source>
        <dbReference type="Proteomes" id="UP000259273"/>
    </source>
</evidence>
<name>A0A3C1KLX8_9GAMM</name>
<evidence type="ECO:0000256" key="1">
    <source>
        <dbReference type="ARBA" id="ARBA00022448"/>
    </source>
</evidence>
<evidence type="ECO:0000256" key="5">
    <source>
        <dbReference type="PIRSR" id="PIRSR601486-1"/>
    </source>
</evidence>
<dbReference type="InterPro" id="IPR009050">
    <property type="entry name" value="Globin-like_sf"/>
</dbReference>
<protein>
    <submittedName>
        <fullName evidence="6">Globin</fullName>
    </submittedName>
</protein>
<dbReference type="GO" id="GO:0020037">
    <property type="term" value="F:heme binding"/>
    <property type="evidence" value="ECO:0007669"/>
    <property type="project" value="InterPro"/>
</dbReference>
<dbReference type="GO" id="GO:0046872">
    <property type="term" value="F:metal ion binding"/>
    <property type="evidence" value="ECO:0007669"/>
    <property type="project" value="UniProtKB-KW"/>
</dbReference>
<organism evidence="6 7">
    <name type="scientific">Haliea salexigens</name>
    <dbReference type="NCBI Taxonomy" id="287487"/>
    <lineage>
        <taxon>Bacteria</taxon>
        <taxon>Pseudomonadati</taxon>
        <taxon>Pseudomonadota</taxon>
        <taxon>Gammaproteobacteria</taxon>
        <taxon>Cellvibrionales</taxon>
        <taxon>Halieaceae</taxon>
        <taxon>Haliea</taxon>
    </lineage>
</organism>
<dbReference type="STRING" id="1121937.GCA_000423125_00669"/>
<keyword evidence="1" id="KW-0813">Transport</keyword>
<gene>
    <name evidence="6" type="ORF">DCP75_08545</name>
</gene>
<evidence type="ECO:0000313" key="6">
    <source>
        <dbReference type="EMBL" id="HAN27750.1"/>
    </source>
</evidence>
<accession>A0A3C1KLX8</accession>
<evidence type="ECO:0000256" key="4">
    <source>
        <dbReference type="ARBA" id="ARBA00023004"/>
    </source>
</evidence>
<comment type="caution">
    <text evidence="6">The sequence shown here is derived from an EMBL/GenBank/DDBJ whole genome shotgun (WGS) entry which is preliminary data.</text>
</comment>
<dbReference type="Gene3D" id="1.10.490.10">
    <property type="entry name" value="Globins"/>
    <property type="match status" value="1"/>
</dbReference>
<keyword evidence="3 5" id="KW-0479">Metal-binding</keyword>
<evidence type="ECO:0000256" key="2">
    <source>
        <dbReference type="ARBA" id="ARBA00022617"/>
    </source>
</evidence>
<sequence>MGKPDLDNRATIEGFVDQFYARVLADPRLAPIFLDVAQIDLDVHLPHIKDYWCKLLLGEQRYRRHTMAIHRRLHARQPLQADDFQRWLALFIATVDAGYAGPRAQRAKRVAAAIAGNMQQGLDPG</sequence>
<dbReference type="InterPro" id="IPR001486">
    <property type="entry name" value="Hemoglobin_trunc"/>
</dbReference>
<dbReference type="SUPFAM" id="SSF46458">
    <property type="entry name" value="Globin-like"/>
    <property type="match status" value="1"/>
</dbReference>
<reference evidence="6 7" key="1">
    <citation type="journal article" date="2018" name="Nat. Biotechnol.">
        <title>A standardized bacterial taxonomy based on genome phylogeny substantially revises the tree of life.</title>
        <authorList>
            <person name="Parks D.H."/>
            <person name="Chuvochina M."/>
            <person name="Waite D.W."/>
            <person name="Rinke C."/>
            <person name="Skarshewski A."/>
            <person name="Chaumeil P.A."/>
            <person name="Hugenholtz P."/>
        </authorList>
    </citation>
    <scope>NUCLEOTIDE SEQUENCE [LARGE SCALE GENOMIC DNA]</scope>
    <source>
        <strain evidence="6">UBA9158</strain>
    </source>
</reference>
<keyword evidence="4 5" id="KW-0408">Iron</keyword>
<feature type="binding site" description="proximal binding residue" evidence="5">
    <location>
        <position position="70"/>
    </location>
    <ligand>
        <name>heme</name>
        <dbReference type="ChEBI" id="CHEBI:30413"/>
    </ligand>
    <ligandPart>
        <name>Fe</name>
        <dbReference type="ChEBI" id="CHEBI:18248"/>
    </ligandPart>
</feature>
<dbReference type="Proteomes" id="UP000259273">
    <property type="component" value="Unassembled WGS sequence"/>
</dbReference>
<dbReference type="InterPro" id="IPR012292">
    <property type="entry name" value="Globin/Proto"/>
</dbReference>
<keyword evidence="2 5" id="KW-0349">Heme</keyword>
<proteinExistence type="predicted"/>
<dbReference type="AlphaFoldDB" id="A0A3C1KLX8"/>
<dbReference type="GO" id="GO:0019825">
    <property type="term" value="F:oxygen binding"/>
    <property type="evidence" value="ECO:0007669"/>
    <property type="project" value="InterPro"/>
</dbReference>
<evidence type="ECO:0000256" key="3">
    <source>
        <dbReference type="ARBA" id="ARBA00022723"/>
    </source>
</evidence>
<dbReference type="CDD" id="cd08916">
    <property type="entry name" value="TrHb3_P"/>
    <property type="match status" value="1"/>
</dbReference>